<dbReference type="AlphaFoldDB" id="A0A9D1DRV8"/>
<comment type="caution">
    <text evidence="3">The sequence shown here is derived from an EMBL/GenBank/DDBJ whole genome shotgun (WGS) entry which is preliminary data.</text>
</comment>
<evidence type="ECO:0000313" key="3">
    <source>
        <dbReference type="EMBL" id="HIR57866.1"/>
    </source>
</evidence>
<evidence type="ECO:0000313" key="4">
    <source>
        <dbReference type="Proteomes" id="UP000886785"/>
    </source>
</evidence>
<gene>
    <name evidence="3" type="ORF">IAA54_09355</name>
</gene>
<keyword evidence="2" id="KW-1133">Transmembrane helix</keyword>
<dbReference type="Proteomes" id="UP000886785">
    <property type="component" value="Unassembled WGS sequence"/>
</dbReference>
<keyword evidence="2" id="KW-0472">Membrane</keyword>
<dbReference type="EMBL" id="DVHF01000111">
    <property type="protein sequence ID" value="HIR57866.1"/>
    <property type="molecule type" value="Genomic_DNA"/>
</dbReference>
<protein>
    <submittedName>
        <fullName evidence="3">Uncharacterized protein</fullName>
    </submittedName>
</protein>
<feature type="transmembrane region" description="Helical" evidence="2">
    <location>
        <begin position="87"/>
        <end position="108"/>
    </location>
</feature>
<accession>A0A9D1DRV8</accession>
<evidence type="ECO:0000256" key="2">
    <source>
        <dbReference type="SAM" id="Phobius"/>
    </source>
</evidence>
<reference evidence="3" key="1">
    <citation type="submission" date="2020-10" db="EMBL/GenBank/DDBJ databases">
        <authorList>
            <person name="Gilroy R."/>
        </authorList>
    </citation>
    <scope>NUCLEOTIDE SEQUENCE</scope>
    <source>
        <strain evidence="3">ChiSjej1B19-7085</strain>
    </source>
</reference>
<organism evidence="3 4">
    <name type="scientific">Candidatus Gallacutalibacter pullicola</name>
    <dbReference type="NCBI Taxonomy" id="2840830"/>
    <lineage>
        <taxon>Bacteria</taxon>
        <taxon>Bacillati</taxon>
        <taxon>Bacillota</taxon>
        <taxon>Clostridia</taxon>
        <taxon>Eubacteriales</taxon>
        <taxon>Candidatus Gallacutalibacter</taxon>
    </lineage>
</organism>
<name>A0A9D1DRV8_9FIRM</name>
<reference evidence="3" key="2">
    <citation type="journal article" date="2021" name="PeerJ">
        <title>Extensive microbial diversity within the chicken gut microbiome revealed by metagenomics and culture.</title>
        <authorList>
            <person name="Gilroy R."/>
            <person name="Ravi A."/>
            <person name="Getino M."/>
            <person name="Pursley I."/>
            <person name="Horton D.L."/>
            <person name="Alikhan N.F."/>
            <person name="Baker D."/>
            <person name="Gharbi K."/>
            <person name="Hall N."/>
            <person name="Watson M."/>
            <person name="Adriaenssens E.M."/>
            <person name="Foster-Nyarko E."/>
            <person name="Jarju S."/>
            <person name="Secka A."/>
            <person name="Antonio M."/>
            <person name="Oren A."/>
            <person name="Chaudhuri R.R."/>
            <person name="La Ragione R."/>
            <person name="Hildebrand F."/>
            <person name="Pallen M.J."/>
        </authorList>
    </citation>
    <scope>NUCLEOTIDE SEQUENCE</scope>
    <source>
        <strain evidence="3">ChiSjej1B19-7085</strain>
    </source>
</reference>
<sequence>MKIQCSECHKFYEYPENEVCPKCGAYNSPRDSQPKADVKAPAAPPQPQQTLVSKAARTPKKKPENAVSARQKPNKNTAEKKPKKSRLGLIIAIIILAYALISSIPKLLPAFENILSDFGGTGTEEAAEPVMAEPPSSDVFTVPAEPEAAPDELFESIADENASEAGEDTYRLPEDKVRITLSGAEIESAGILLECRAIGDAIEPTDDFPFRYIFLDIKAAVTDRDAVTENVSYAFTPQILADGSFCTNMYIDNLTDLSAYAPINFTDLETSDEIEGQLFYCIPENVESLSIYDMLSGTEIIVGSYSDPE</sequence>
<feature type="region of interest" description="Disordered" evidence="1">
    <location>
        <begin position="23"/>
        <end position="81"/>
    </location>
</feature>
<evidence type="ECO:0000256" key="1">
    <source>
        <dbReference type="SAM" id="MobiDB-lite"/>
    </source>
</evidence>
<keyword evidence="2" id="KW-0812">Transmembrane</keyword>
<proteinExistence type="predicted"/>